<evidence type="ECO:0000313" key="2">
    <source>
        <dbReference type="EMBL" id="UYV65663.1"/>
    </source>
</evidence>
<dbReference type="PANTHER" id="PTHR21301">
    <property type="entry name" value="REVERSE TRANSCRIPTASE"/>
    <property type="match status" value="1"/>
</dbReference>
<feature type="domain" description="Helix-turn-helix" evidence="1">
    <location>
        <begin position="67"/>
        <end position="124"/>
    </location>
</feature>
<dbReference type="InterPro" id="IPR058912">
    <property type="entry name" value="HTH_animal"/>
</dbReference>
<accession>A0ABY6KAR9</accession>
<evidence type="ECO:0000313" key="3">
    <source>
        <dbReference type="Proteomes" id="UP001235939"/>
    </source>
</evidence>
<proteinExistence type="predicted"/>
<name>A0ABY6KAR9_9ARAC</name>
<organism evidence="2 3">
    <name type="scientific">Cordylochernes scorpioides</name>
    <dbReference type="NCBI Taxonomy" id="51811"/>
    <lineage>
        <taxon>Eukaryota</taxon>
        <taxon>Metazoa</taxon>
        <taxon>Ecdysozoa</taxon>
        <taxon>Arthropoda</taxon>
        <taxon>Chelicerata</taxon>
        <taxon>Arachnida</taxon>
        <taxon>Pseudoscorpiones</taxon>
        <taxon>Cheliferoidea</taxon>
        <taxon>Chernetidae</taxon>
        <taxon>Cordylochernes</taxon>
    </lineage>
</organism>
<dbReference type="Proteomes" id="UP001235939">
    <property type="component" value="Chromosome 03"/>
</dbReference>
<keyword evidence="3" id="KW-1185">Reference proteome</keyword>
<dbReference type="EMBL" id="CP092865">
    <property type="protein sequence ID" value="UYV65663.1"/>
    <property type="molecule type" value="Genomic_DNA"/>
</dbReference>
<dbReference type="Pfam" id="PF26215">
    <property type="entry name" value="HTH_animal"/>
    <property type="match status" value="1"/>
</dbReference>
<reference evidence="2 3" key="1">
    <citation type="submission" date="2022-01" db="EMBL/GenBank/DDBJ databases">
        <title>A chromosomal length assembly of Cordylochernes scorpioides.</title>
        <authorList>
            <person name="Zeh D."/>
            <person name="Zeh J."/>
        </authorList>
    </citation>
    <scope>NUCLEOTIDE SEQUENCE [LARGE SCALE GENOMIC DNA]</scope>
    <source>
        <strain evidence="2">IN4F17</strain>
        <tissue evidence="2">Whole Body</tissue>
    </source>
</reference>
<protein>
    <recommendedName>
        <fullName evidence="1">Helix-turn-helix domain-containing protein</fullName>
    </recommendedName>
</protein>
<sequence>METSETLHWTQQQQHKVDMDPEQQLYTPKIENIASNGYLPFLDILFENKLNYLQTTVFRKPSHSPVYLHANSFGPIWHKISLVKTLTKRAFTHCSTDKLKYIELNTIQEELISNGYTKEFIKKHSYKINSFHIRNTITKQKVEIGNTKDVVYRIPCKSCNVSYIGETGRFLGTRLQEHKSYWKYAKERFAMVEHGLRSGHHPDWENTSTIYRGIQNSHQRKFLEAIASMKDPASVNRYEEIPEPYLSLST</sequence>
<gene>
    <name evidence="2" type="ORF">LAZ67_3005015</name>
</gene>
<evidence type="ECO:0000259" key="1">
    <source>
        <dbReference type="Pfam" id="PF26215"/>
    </source>
</evidence>
<dbReference type="PANTHER" id="PTHR21301:SF10">
    <property type="entry name" value="REVERSE TRANSCRIPTASE DOMAIN-CONTAINING PROTEIN"/>
    <property type="match status" value="1"/>
</dbReference>